<organism evidence="3">
    <name type="scientific">Dunaliella tertiolecta</name>
    <name type="common">Green alga</name>
    <dbReference type="NCBI Taxonomy" id="3047"/>
    <lineage>
        <taxon>Eukaryota</taxon>
        <taxon>Viridiplantae</taxon>
        <taxon>Chlorophyta</taxon>
        <taxon>core chlorophytes</taxon>
        <taxon>Chlorophyceae</taxon>
        <taxon>CS clade</taxon>
        <taxon>Chlamydomonadales</taxon>
        <taxon>Dunaliellaceae</taxon>
        <taxon>Dunaliella</taxon>
    </lineage>
</organism>
<accession>A0A7S3VH60</accession>
<evidence type="ECO:0008006" key="4">
    <source>
        <dbReference type="Google" id="ProtNLM"/>
    </source>
</evidence>
<evidence type="ECO:0000256" key="1">
    <source>
        <dbReference type="ARBA" id="ARBA00011026"/>
    </source>
</evidence>
<sequence length="437" mass="46648">MLQPRDRNAVAAAVSQYGVAPGARKMMDWEEEAAEQAISTGMYVTFRSSPRMDCTRVGPHSKCFCGHLYSEHSFISKKSVYPRCHNCECTGFQFIPRRPEEVGDWWLVRRKGFNVHTWRAKCKCGHSHEEHHPTRKRCQCGCPQFQSNFACLACDKKWEDHETFFETTADRMAAGLPVGDAFRPLMGDEEIRGQVFPSGTRSSGDPSQHAASGASSFQPNRLRPAAVPASRAEKSVQIMHESSGGRLRGQDTVNAYGKVANPPQEWLFGGGGDGLSRLDKPGGSGGSGRNVEDPRASSRRVAGSAEASTSQYGAYSGCRVGGEMAGATREIRPPAGMSTLPSAARPKQSLGAMLIQSGASAQGAQAWHEDELGEGAGEAGYGGRSVHNSYGGGGRGGVQTAGVERDTGVGPQRPGSGASTQRSSRQGAPSGFKGVYD</sequence>
<gene>
    <name evidence="3" type="ORF">DTER00134_LOCUS1208</name>
</gene>
<feature type="compositionally biased region" description="Gly residues" evidence="2">
    <location>
        <begin position="390"/>
        <end position="399"/>
    </location>
</feature>
<feature type="compositionally biased region" description="Polar residues" evidence="2">
    <location>
        <begin position="197"/>
        <end position="219"/>
    </location>
</feature>
<dbReference type="PANTHER" id="PTHR31214:SF3">
    <property type="entry name" value="PROTEIN FAM221B"/>
    <property type="match status" value="1"/>
</dbReference>
<evidence type="ECO:0000313" key="3">
    <source>
        <dbReference type="EMBL" id="CAE0486169.1"/>
    </source>
</evidence>
<feature type="compositionally biased region" description="Polar residues" evidence="2">
    <location>
        <begin position="417"/>
        <end position="427"/>
    </location>
</feature>
<dbReference type="PANTHER" id="PTHR31214">
    <property type="entry name" value="PROTEIN FAM221A-RELATED"/>
    <property type="match status" value="1"/>
</dbReference>
<protein>
    <recommendedName>
        <fullName evidence="4">Protein FAM221A</fullName>
    </recommendedName>
</protein>
<dbReference type="AlphaFoldDB" id="A0A7S3VH60"/>
<dbReference type="InterPro" id="IPR026755">
    <property type="entry name" value="Fam221a/b"/>
</dbReference>
<feature type="compositionally biased region" description="Gly residues" evidence="2">
    <location>
        <begin position="374"/>
        <end position="383"/>
    </location>
</feature>
<feature type="region of interest" description="Disordered" evidence="2">
    <location>
        <begin position="194"/>
        <end position="250"/>
    </location>
</feature>
<comment type="similarity">
    <text evidence="1">Belongs to the FAM221 family.</text>
</comment>
<proteinExistence type="inferred from homology"/>
<dbReference type="EMBL" id="HBIP01002845">
    <property type="protein sequence ID" value="CAE0486169.1"/>
    <property type="molecule type" value="Transcribed_RNA"/>
</dbReference>
<dbReference type="Pfam" id="PF14753">
    <property type="entry name" value="FAM221"/>
    <property type="match status" value="1"/>
</dbReference>
<reference evidence="3" key="1">
    <citation type="submission" date="2021-01" db="EMBL/GenBank/DDBJ databases">
        <authorList>
            <person name="Corre E."/>
            <person name="Pelletier E."/>
            <person name="Niang G."/>
            <person name="Scheremetjew M."/>
            <person name="Finn R."/>
            <person name="Kale V."/>
            <person name="Holt S."/>
            <person name="Cochrane G."/>
            <person name="Meng A."/>
            <person name="Brown T."/>
            <person name="Cohen L."/>
        </authorList>
    </citation>
    <scope>NUCLEOTIDE SEQUENCE</scope>
    <source>
        <strain evidence="3">CCMP1320</strain>
    </source>
</reference>
<evidence type="ECO:0000256" key="2">
    <source>
        <dbReference type="SAM" id="MobiDB-lite"/>
    </source>
</evidence>
<feature type="region of interest" description="Disordered" evidence="2">
    <location>
        <begin position="262"/>
        <end position="308"/>
    </location>
</feature>
<name>A0A7S3VH60_DUNTE</name>
<feature type="region of interest" description="Disordered" evidence="2">
    <location>
        <begin position="374"/>
        <end position="437"/>
    </location>
</feature>